<organism evidence="6 7">
    <name type="scientific">Fraxinus pennsylvanica</name>
    <dbReference type="NCBI Taxonomy" id="56036"/>
    <lineage>
        <taxon>Eukaryota</taxon>
        <taxon>Viridiplantae</taxon>
        <taxon>Streptophyta</taxon>
        <taxon>Embryophyta</taxon>
        <taxon>Tracheophyta</taxon>
        <taxon>Spermatophyta</taxon>
        <taxon>Magnoliopsida</taxon>
        <taxon>eudicotyledons</taxon>
        <taxon>Gunneridae</taxon>
        <taxon>Pentapetalae</taxon>
        <taxon>asterids</taxon>
        <taxon>lamiids</taxon>
        <taxon>Lamiales</taxon>
        <taxon>Oleaceae</taxon>
        <taxon>Oleeae</taxon>
        <taxon>Fraxinus</taxon>
    </lineage>
</organism>
<comment type="similarity">
    <text evidence="2">Belongs to the BRX family.</text>
</comment>
<name>A0AAD1ZSL2_9LAMI</name>
<reference evidence="6" key="1">
    <citation type="submission" date="2023-05" db="EMBL/GenBank/DDBJ databases">
        <authorList>
            <person name="Huff M."/>
        </authorList>
    </citation>
    <scope>NUCLEOTIDE SEQUENCE</scope>
</reference>
<proteinExistence type="inferred from homology"/>
<dbReference type="PANTHER" id="PTHR46058">
    <property type="entry name" value="PROTEIN BREVIS RADIX-LIKE 1"/>
    <property type="match status" value="1"/>
</dbReference>
<comment type="subcellular location">
    <subcellularLocation>
        <location evidence="1">Nucleus</location>
    </subcellularLocation>
</comment>
<feature type="compositionally biased region" description="Polar residues" evidence="4">
    <location>
        <begin position="33"/>
        <end position="49"/>
    </location>
</feature>
<sequence>MPVVYDNWERLLQAVLRREQYLEMAHAHSRSTSGASSVSLDFDELSSSPPRKEKNFENEGRSSRSDFGPSQFLNDSVNSIENNLRSKGLNGNGSKSQNALITRDSSQFESEWTEQYTIGVYITCVVFQDGSTDIRRARFSRRRFSAIQAETWWSENREKVYNKYNIRGPYNAASRTEVVVPQGINGSKSRNSVGSNEVDANQIEVEWIEQYELGVRVTLVALQDGSRDVKRVRFSRRRFSEIQAETWWSENRENVYNKYNIREIYNAASRTEGVVPQGINGSSRNSVGSVKGDTSS</sequence>
<dbReference type="InterPro" id="IPR044532">
    <property type="entry name" value="BRX-like"/>
</dbReference>
<evidence type="ECO:0000259" key="5">
    <source>
        <dbReference type="PROSITE" id="PS51514"/>
    </source>
</evidence>
<feature type="compositionally biased region" description="Polar residues" evidence="4">
    <location>
        <begin position="279"/>
        <end position="296"/>
    </location>
</feature>
<feature type="region of interest" description="Disordered" evidence="4">
    <location>
        <begin position="274"/>
        <end position="296"/>
    </location>
</feature>
<evidence type="ECO:0000256" key="4">
    <source>
        <dbReference type="SAM" id="MobiDB-lite"/>
    </source>
</evidence>
<keyword evidence="3" id="KW-0539">Nucleus</keyword>
<dbReference type="InterPro" id="IPR013591">
    <property type="entry name" value="Brevis_radix_dom"/>
</dbReference>
<feature type="region of interest" description="Disordered" evidence="4">
    <location>
        <begin position="33"/>
        <end position="72"/>
    </location>
</feature>
<dbReference type="GO" id="GO:0005634">
    <property type="term" value="C:nucleus"/>
    <property type="evidence" value="ECO:0007669"/>
    <property type="project" value="UniProtKB-SubCell"/>
</dbReference>
<feature type="domain" description="BRX" evidence="5">
    <location>
        <begin position="110"/>
        <end position="165"/>
    </location>
</feature>
<dbReference type="PANTHER" id="PTHR46058:SF40">
    <property type="entry name" value="BRX DOMAIN-CONTAINING PROTEIN"/>
    <property type="match status" value="1"/>
</dbReference>
<feature type="compositionally biased region" description="Basic and acidic residues" evidence="4">
    <location>
        <begin position="50"/>
        <end position="64"/>
    </location>
</feature>
<evidence type="ECO:0000313" key="7">
    <source>
        <dbReference type="Proteomes" id="UP000834106"/>
    </source>
</evidence>
<accession>A0AAD1ZSL2</accession>
<protein>
    <recommendedName>
        <fullName evidence="5">BRX domain-containing protein</fullName>
    </recommendedName>
</protein>
<feature type="domain" description="BRX" evidence="5">
    <location>
        <begin position="205"/>
        <end position="260"/>
    </location>
</feature>
<evidence type="ECO:0000313" key="6">
    <source>
        <dbReference type="EMBL" id="CAI9775058.1"/>
    </source>
</evidence>
<dbReference type="PROSITE" id="PS51514">
    <property type="entry name" value="BRX"/>
    <property type="match status" value="2"/>
</dbReference>
<evidence type="ECO:0000256" key="1">
    <source>
        <dbReference type="ARBA" id="ARBA00004123"/>
    </source>
</evidence>
<gene>
    <name evidence="6" type="ORF">FPE_LOCUS22488</name>
</gene>
<evidence type="ECO:0000256" key="3">
    <source>
        <dbReference type="ARBA" id="ARBA00023242"/>
    </source>
</evidence>
<keyword evidence="7" id="KW-1185">Reference proteome</keyword>
<dbReference type="EMBL" id="OU503048">
    <property type="protein sequence ID" value="CAI9775058.1"/>
    <property type="molecule type" value="Genomic_DNA"/>
</dbReference>
<dbReference type="AlphaFoldDB" id="A0AAD1ZSL2"/>
<dbReference type="Proteomes" id="UP000834106">
    <property type="component" value="Chromosome 13"/>
</dbReference>
<dbReference type="Pfam" id="PF08381">
    <property type="entry name" value="BRX"/>
    <property type="match status" value="2"/>
</dbReference>
<evidence type="ECO:0000256" key="2">
    <source>
        <dbReference type="ARBA" id="ARBA00009057"/>
    </source>
</evidence>